<evidence type="ECO:0000313" key="3">
    <source>
        <dbReference type="Proteomes" id="UP000467841"/>
    </source>
</evidence>
<organism evidence="2 3">
    <name type="scientific">Microthlaspi erraticum</name>
    <dbReference type="NCBI Taxonomy" id="1685480"/>
    <lineage>
        <taxon>Eukaryota</taxon>
        <taxon>Viridiplantae</taxon>
        <taxon>Streptophyta</taxon>
        <taxon>Embryophyta</taxon>
        <taxon>Tracheophyta</taxon>
        <taxon>Spermatophyta</taxon>
        <taxon>Magnoliopsida</taxon>
        <taxon>eudicotyledons</taxon>
        <taxon>Gunneridae</taxon>
        <taxon>Pentapetalae</taxon>
        <taxon>rosids</taxon>
        <taxon>malvids</taxon>
        <taxon>Brassicales</taxon>
        <taxon>Brassicaceae</taxon>
        <taxon>Coluteocarpeae</taxon>
        <taxon>Microthlaspi</taxon>
    </lineage>
</organism>
<proteinExistence type="predicted"/>
<gene>
    <name evidence="2" type="ORF">MERR_LOCUS4284</name>
</gene>
<dbReference type="AlphaFoldDB" id="A0A6D2HM23"/>
<feature type="region of interest" description="Disordered" evidence="1">
    <location>
        <begin position="92"/>
        <end position="219"/>
    </location>
</feature>
<dbReference type="EMBL" id="CACVBM020000277">
    <property type="protein sequence ID" value="CAA7017049.1"/>
    <property type="molecule type" value="Genomic_DNA"/>
</dbReference>
<feature type="compositionally biased region" description="Low complexity" evidence="1">
    <location>
        <begin position="194"/>
        <end position="210"/>
    </location>
</feature>
<accession>A0A6D2HM23</accession>
<reference evidence="2" key="1">
    <citation type="submission" date="2020-01" db="EMBL/GenBank/DDBJ databases">
        <authorList>
            <person name="Mishra B."/>
        </authorList>
    </citation>
    <scope>NUCLEOTIDE SEQUENCE [LARGE SCALE GENOMIC DNA]</scope>
</reference>
<feature type="compositionally biased region" description="Pro residues" evidence="1">
    <location>
        <begin position="178"/>
        <end position="191"/>
    </location>
</feature>
<feature type="compositionally biased region" description="Polar residues" evidence="1">
    <location>
        <begin position="18"/>
        <end position="28"/>
    </location>
</feature>
<protein>
    <submittedName>
        <fullName evidence="2">Uncharacterized protein</fullName>
    </submittedName>
</protein>
<dbReference type="Proteomes" id="UP000467841">
    <property type="component" value="Unassembled WGS sequence"/>
</dbReference>
<evidence type="ECO:0000256" key="1">
    <source>
        <dbReference type="SAM" id="MobiDB-lite"/>
    </source>
</evidence>
<comment type="caution">
    <text evidence="2">The sequence shown here is derived from an EMBL/GenBank/DDBJ whole genome shotgun (WGS) entry which is preliminary data.</text>
</comment>
<name>A0A6D2HM23_9BRAS</name>
<feature type="compositionally biased region" description="Basic and acidic residues" evidence="1">
    <location>
        <begin position="121"/>
        <end position="131"/>
    </location>
</feature>
<keyword evidence="3" id="KW-1185">Reference proteome</keyword>
<feature type="compositionally biased region" description="Low complexity" evidence="1">
    <location>
        <begin position="92"/>
        <end position="102"/>
    </location>
</feature>
<sequence>MPSGPPRPATTNEHRHSNSGPLTPPSTHRTTDRMKVPLHSLTPRVCLLWTNSTLEERRTNPLHVAHKLQITVTPASTASGCATPAATCCTSATGGTPGAPCGTTGGKRANSCVSKPTTKSSDPEPERHPHPEQPPLPNQHSHWHHPPTELTGSPTQYAHSVPHSLPTPPEVHDHDLGPRPPALPPALPPRPLCRHASSTAPSRATTSRSSVHLTAWTRT</sequence>
<feature type="region of interest" description="Disordered" evidence="1">
    <location>
        <begin position="1"/>
        <end position="37"/>
    </location>
</feature>
<feature type="compositionally biased region" description="Polar residues" evidence="1">
    <location>
        <begin position="111"/>
        <end position="120"/>
    </location>
</feature>
<evidence type="ECO:0000313" key="2">
    <source>
        <dbReference type="EMBL" id="CAA7017049.1"/>
    </source>
</evidence>